<feature type="domain" description="TonB-dependent receptor-like beta-barrel" evidence="17">
    <location>
        <begin position="246"/>
        <end position="722"/>
    </location>
</feature>
<evidence type="ECO:0000256" key="12">
    <source>
        <dbReference type="ARBA" id="ARBA00023170"/>
    </source>
</evidence>
<keyword evidence="5" id="KW-0410">Iron transport</keyword>
<proteinExistence type="inferred from homology"/>
<dbReference type="GO" id="GO:0015891">
    <property type="term" value="P:siderophore transport"/>
    <property type="evidence" value="ECO:0007669"/>
    <property type="project" value="InterPro"/>
</dbReference>
<feature type="domain" description="TonB-dependent receptor plug" evidence="18">
    <location>
        <begin position="61"/>
        <end position="167"/>
    </location>
</feature>
<feature type="chain" id="PRO_5004025789" evidence="16">
    <location>
        <begin position="23"/>
        <end position="753"/>
    </location>
</feature>
<evidence type="ECO:0000256" key="16">
    <source>
        <dbReference type="SAM" id="SignalP"/>
    </source>
</evidence>
<evidence type="ECO:0000256" key="13">
    <source>
        <dbReference type="ARBA" id="ARBA00023237"/>
    </source>
</evidence>
<evidence type="ECO:0000256" key="3">
    <source>
        <dbReference type="ARBA" id="ARBA00022448"/>
    </source>
</evidence>
<keyword evidence="7 16" id="KW-0732">Signal</keyword>
<dbReference type="InterPro" id="IPR036942">
    <property type="entry name" value="Beta-barrel_TonB_sf"/>
</dbReference>
<evidence type="ECO:0000256" key="2">
    <source>
        <dbReference type="ARBA" id="ARBA00009810"/>
    </source>
</evidence>
<comment type="subcellular location">
    <subcellularLocation>
        <location evidence="1 14">Cell outer membrane</location>
        <topology evidence="1 14">Multi-pass membrane protein</topology>
    </subcellularLocation>
</comment>
<evidence type="ECO:0000259" key="17">
    <source>
        <dbReference type="Pfam" id="PF00593"/>
    </source>
</evidence>
<dbReference type="PATRIC" id="fig|1234595.3.peg.1207"/>
<dbReference type="NCBIfam" id="TIGR01783">
    <property type="entry name" value="TonB-siderophor"/>
    <property type="match status" value="1"/>
</dbReference>
<dbReference type="InterPro" id="IPR039426">
    <property type="entry name" value="TonB-dep_rcpt-like"/>
</dbReference>
<evidence type="ECO:0000313" key="19">
    <source>
        <dbReference type="EMBL" id="EMD83304.1"/>
    </source>
</evidence>
<evidence type="ECO:0000256" key="1">
    <source>
        <dbReference type="ARBA" id="ARBA00004571"/>
    </source>
</evidence>
<dbReference type="Gene3D" id="2.170.130.10">
    <property type="entry name" value="TonB-dependent receptor, plug domain"/>
    <property type="match status" value="1"/>
</dbReference>
<protein>
    <submittedName>
        <fullName evidence="19">TonB-dependent receptor</fullName>
    </submittedName>
</protein>
<organism evidence="19 20">
    <name type="scientific">Pacificimonas flava</name>
    <dbReference type="NCBI Taxonomy" id="1234595"/>
    <lineage>
        <taxon>Bacteria</taxon>
        <taxon>Pseudomonadati</taxon>
        <taxon>Pseudomonadota</taxon>
        <taxon>Alphaproteobacteria</taxon>
        <taxon>Sphingomonadales</taxon>
        <taxon>Sphingosinicellaceae</taxon>
        <taxon>Pacificimonas</taxon>
    </lineage>
</organism>
<keyword evidence="4 14" id="KW-1134">Transmembrane beta strand</keyword>
<dbReference type="Gene3D" id="2.40.170.20">
    <property type="entry name" value="TonB-dependent receptor, beta-barrel domain"/>
    <property type="match status" value="1"/>
</dbReference>
<dbReference type="FunFam" id="2.170.130.10:FF:000001">
    <property type="entry name" value="Catecholate siderophore TonB-dependent receptor"/>
    <property type="match status" value="1"/>
</dbReference>
<keyword evidence="11 14" id="KW-0472">Membrane</keyword>
<accession>M2T9P9</accession>
<keyword evidence="6 14" id="KW-0812">Transmembrane</keyword>
<dbReference type="AlphaFoldDB" id="M2T9P9"/>
<dbReference type="CDD" id="cd01347">
    <property type="entry name" value="ligand_gated_channel"/>
    <property type="match status" value="1"/>
</dbReference>
<dbReference type="OrthoDB" id="9760333at2"/>
<reference evidence="19 20" key="1">
    <citation type="journal article" date="2013" name="Genome Announc.">
        <title>Draft Genome Sequence of Strain JLT2015T, Belonging to the Family Sphingomonadaceae of the Alphaproteobacteria.</title>
        <authorList>
            <person name="Tang K."/>
            <person name="Liu K."/>
            <person name="Li S."/>
            <person name="Jiao N."/>
        </authorList>
    </citation>
    <scope>NUCLEOTIDE SEQUENCE [LARGE SCALE GENOMIC DNA]</scope>
    <source>
        <strain evidence="19 20">JLT2015</strain>
    </source>
</reference>
<evidence type="ECO:0000256" key="14">
    <source>
        <dbReference type="PROSITE-ProRule" id="PRU01360"/>
    </source>
</evidence>
<keyword evidence="3 14" id="KW-0813">Transport</keyword>
<name>M2T9P9_9SPHN</name>
<dbReference type="EMBL" id="AMRV01000003">
    <property type="protein sequence ID" value="EMD83304.1"/>
    <property type="molecule type" value="Genomic_DNA"/>
</dbReference>
<evidence type="ECO:0000256" key="5">
    <source>
        <dbReference type="ARBA" id="ARBA00022496"/>
    </source>
</evidence>
<keyword evidence="12 19" id="KW-0675">Receptor</keyword>
<dbReference type="GO" id="GO:0038023">
    <property type="term" value="F:signaling receptor activity"/>
    <property type="evidence" value="ECO:0007669"/>
    <property type="project" value="InterPro"/>
</dbReference>
<comment type="similarity">
    <text evidence="2 14 15">Belongs to the TonB-dependent receptor family.</text>
</comment>
<evidence type="ECO:0000256" key="4">
    <source>
        <dbReference type="ARBA" id="ARBA00022452"/>
    </source>
</evidence>
<keyword evidence="9" id="KW-0406">Ion transport</keyword>
<dbReference type="RefSeq" id="WP_008600922.1">
    <property type="nucleotide sequence ID" value="NZ_AMRV01000003.1"/>
</dbReference>
<evidence type="ECO:0000256" key="8">
    <source>
        <dbReference type="ARBA" id="ARBA00023004"/>
    </source>
</evidence>
<dbReference type="Proteomes" id="UP000011717">
    <property type="component" value="Unassembled WGS sequence"/>
</dbReference>
<keyword evidence="10 15" id="KW-0798">TonB box</keyword>
<keyword evidence="8" id="KW-0408">Iron</keyword>
<keyword evidence="13 14" id="KW-0998">Cell outer membrane</keyword>
<dbReference type="InterPro" id="IPR000531">
    <property type="entry name" value="Beta-barrel_TonB"/>
</dbReference>
<dbReference type="InterPro" id="IPR037066">
    <property type="entry name" value="Plug_dom_sf"/>
</dbReference>
<keyword evidence="20" id="KW-1185">Reference proteome</keyword>
<evidence type="ECO:0000256" key="6">
    <source>
        <dbReference type="ARBA" id="ARBA00022692"/>
    </source>
</evidence>
<sequence length="753" mass="81157">MFRTGNSALLIALLCSAAPVGAQDRGQDESAEAAGRDRTIVITATGLSSATSTTKTDSPIIESPQSISIINQDEIDLRAATTVSEALAYTSGVQASQFGIDSRTDEISIRGFGAGGFSSNNNFVDGLRLPAGGQFTRFSFDPFALQQIEVLKGPSSVLYGQTAPGGIVNMVSKRPTSTFQGHLIGQVQGFSGLDDWSGRIGADVSGPLNGPGSLQGRLVGLAQSGGTQIEEVENSRYYVSPSLTFAPDSDTSWTLLGQYQRDEGNATYQFLPATGTYFETNGGYIANDANLGEPDWNTFDRDQILIGSFFEHRFDDTLTFRSNARYTHIESLYRVSVLSGDTVQDCDTEPAGIAAGENCIPGRTIGRRAIQAEGTSDGIALDNQLQFDLSTGPIEHTLLAGVDYFHTEWEHFRDLVTLPGLPPGQVDPLFDILNPQPRGSDNYEANLAPQIYGAAESDQTGIYFQDQLALGGLRVTVGGRFDSATDDNRNLTNDTAYRTKADDFTWRAGGVYLFDNGLAPYFSYSESFLPQLVDPSSTLTGEPFLPTTGRQYEAGLRYQGGRGIYLSAGAFDITQQNVPTRDPGGTLCGRLVCQIQAGEARVRGLEFEGRASLPTGTTLIASATHLDSEVTEDTNESIVGNAIPQVAKYLASLFVNQRIDGGALAGLGFGGGVRYTGRSYGDTNNVFHMQDYTLFDLFLRYDLDNAAAMFDGVSLSLNAQNIADKRYVVTCSSPQSCYYGQGRTLTARVQYRW</sequence>
<comment type="caution">
    <text evidence="19">The sequence shown here is derived from an EMBL/GenBank/DDBJ whole genome shotgun (WGS) entry which is preliminary data.</text>
</comment>
<evidence type="ECO:0000256" key="11">
    <source>
        <dbReference type="ARBA" id="ARBA00023136"/>
    </source>
</evidence>
<dbReference type="InterPro" id="IPR012910">
    <property type="entry name" value="Plug_dom"/>
</dbReference>
<dbReference type="Pfam" id="PF00593">
    <property type="entry name" value="TonB_dep_Rec_b-barrel"/>
    <property type="match status" value="1"/>
</dbReference>
<evidence type="ECO:0000256" key="7">
    <source>
        <dbReference type="ARBA" id="ARBA00022729"/>
    </source>
</evidence>
<gene>
    <name evidence="19" type="ORF">C725_1205</name>
</gene>
<dbReference type="GO" id="GO:0015344">
    <property type="term" value="F:siderophore uptake transmembrane transporter activity"/>
    <property type="evidence" value="ECO:0007669"/>
    <property type="project" value="TreeGrafter"/>
</dbReference>
<evidence type="ECO:0000256" key="9">
    <source>
        <dbReference type="ARBA" id="ARBA00023065"/>
    </source>
</evidence>
<dbReference type="SUPFAM" id="SSF56935">
    <property type="entry name" value="Porins"/>
    <property type="match status" value="1"/>
</dbReference>
<dbReference type="Pfam" id="PF07715">
    <property type="entry name" value="Plug"/>
    <property type="match status" value="1"/>
</dbReference>
<evidence type="ECO:0000259" key="18">
    <source>
        <dbReference type="Pfam" id="PF07715"/>
    </source>
</evidence>
<evidence type="ECO:0000256" key="15">
    <source>
        <dbReference type="RuleBase" id="RU003357"/>
    </source>
</evidence>
<dbReference type="GO" id="GO:0009279">
    <property type="term" value="C:cell outer membrane"/>
    <property type="evidence" value="ECO:0007669"/>
    <property type="project" value="UniProtKB-SubCell"/>
</dbReference>
<evidence type="ECO:0000256" key="10">
    <source>
        <dbReference type="ARBA" id="ARBA00023077"/>
    </source>
</evidence>
<feature type="signal peptide" evidence="16">
    <location>
        <begin position="1"/>
        <end position="22"/>
    </location>
</feature>
<evidence type="ECO:0000313" key="20">
    <source>
        <dbReference type="Proteomes" id="UP000011717"/>
    </source>
</evidence>
<dbReference type="PANTHER" id="PTHR32552:SF68">
    <property type="entry name" value="FERRICHROME OUTER MEMBRANE TRANSPORTER_PHAGE RECEPTOR"/>
    <property type="match status" value="1"/>
</dbReference>
<dbReference type="PANTHER" id="PTHR32552">
    <property type="entry name" value="FERRICHROME IRON RECEPTOR-RELATED"/>
    <property type="match status" value="1"/>
</dbReference>
<dbReference type="PROSITE" id="PS52016">
    <property type="entry name" value="TONB_DEPENDENT_REC_3"/>
    <property type="match status" value="1"/>
</dbReference>
<dbReference type="InterPro" id="IPR010105">
    <property type="entry name" value="TonB_sidphr_rcpt"/>
</dbReference>